<dbReference type="EMBL" id="NPEF02000017">
    <property type="protein sequence ID" value="MDV6236860.1"/>
    <property type="molecule type" value="Genomic_DNA"/>
</dbReference>
<proteinExistence type="predicted"/>
<dbReference type="AlphaFoldDB" id="A0A2N0B8Z6"/>
<evidence type="ECO:0000313" key="3">
    <source>
        <dbReference type="Proteomes" id="UP000232122"/>
    </source>
</evidence>
<evidence type="ECO:0000313" key="1">
    <source>
        <dbReference type="EMBL" id="MDV6236860.1"/>
    </source>
</evidence>
<sequence length="94" mass="10514">MNRFDLKTTWELTLAASAGTPCAMRSLCRGKRGVFRGITAWPSSGARGVMDTKRFADFGTEFLGSVGRLRRFNRIEEEGIVSLFGAYEIIEFDL</sequence>
<accession>A0A2N0BKT4</accession>
<keyword evidence="3" id="KW-1185">Reference proteome</keyword>
<dbReference type="RefSeq" id="WP_100746876.1">
    <property type="nucleotide sequence ID" value="NZ_NPEF02000017.1"/>
</dbReference>
<organism evidence="2">
    <name type="scientific">Leptospira ellisii</name>
    <dbReference type="NCBI Taxonomy" id="2023197"/>
    <lineage>
        <taxon>Bacteria</taxon>
        <taxon>Pseudomonadati</taxon>
        <taxon>Spirochaetota</taxon>
        <taxon>Spirochaetia</taxon>
        <taxon>Leptospirales</taxon>
        <taxon>Leptospiraceae</taxon>
        <taxon>Leptospira</taxon>
    </lineage>
</organism>
<name>A0A2N0B8Z6_9LEPT</name>
<dbReference type="EMBL" id="NPEF01000093">
    <property type="protein sequence ID" value="PJZ92953.1"/>
    <property type="molecule type" value="Genomic_DNA"/>
</dbReference>
<comment type="caution">
    <text evidence="2">The sequence shown here is derived from an EMBL/GenBank/DDBJ whole genome shotgun (WGS) entry which is preliminary data.</text>
</comment>
<dbReference type="Proteomes" id="UP000232122">
    <property type="component" value="Unassembled WGS sequence"/>
</dbReference>
<gene>
    <name evidence="1" type="ORF">CH379_014620</name>
    <name evidence="2" type="ORF">CH379_10470</name>
</gene>
<protein>
    <submittedName>
        <fullName evidence="2">Uncharacterized protein</fullName>
    </submittedName>
</protein>
<reference evidence="2" key="1">
    <citation type="submission" date="2017-07" db="EMBL/GenBank/DDBJ databases">
        <title>Leptospira spp. isolated from tropical soils.</title>
        <authorList>
            <person name="Thibeaux R."/>
            <person name="Iraola G."/>
            <person name="Ferres I."/>
            <person name="Bierque E."/>
            <person name="Girault D."/>
            <person name="Soupe-Gilbert M.-E."/>
            <person name="Picardeau M."/>
            <person name="Goarant C."/>
        </authorList>
    </citation>
    <scope>NUCLEOTIDE SEQUENCE [LARGE SCALE GENOMIC DNA]</scope>
    <source>
        <strain evidence="2">ATI7-C-A5</strain>
    </source>
</reference>
<reference evidence="1 3" key="2">
    <citation type="journal article" date="2018" name="Microb. Genom.">
        <title>Deciphering the unexplored Leptospira diversity from soils uncovers genomic evolution to virulence.</title>
        <authorList>
            <person name="Thibeaux R."/>
            <person name="Iraola G."/>
            <person name="Ferres I."/>
            <person name="Bierque E."/>
            <person name="Girault D."/>
            <person name="Soupe-Gilbert M.E."/>
            <person name="Picardeau M."/>
            <person name="Goarant C."/>
        </authorList>
    </citation>
    <scope>NUCLEOTIDE SEQUENCE [LARGE SCALE GENOMIC DNA]</scope>
    <source>
        <strain evidence="1 3">ATI7-C-A5</strain>
    </source>
</reference>
<reference evidence="1" key="3">
    <citation type="submission" date="2023-10" db="EMBL/GenBank/DDBJ databases">
        <authorList>
            <person name="Picardeau M."/>
            <person name="Thibeaux R."/>
        </authorList>
    </citation>
    <scope>NUCLEOTIDE SEQUENCE</scope>
    <source>
        <strain evidence="1">ATI7-C-A5</strain>
    </source>
</reference>
<evidence type="ECO:0000313" key="2">
    <source>
        <dbReference type="EMBL" id="PJZ92953.1"/>
    </source>
</evidence>
<accession>A0A2N0B8Z6</accession>